<evidence type="ECO:0000313" key="6">
    <source>
        <dbReference type="Proteomes" id="UP001148786"/>
    </source>
</evidence>
<dbReference type="PROSITE" id="PS51417">
    <property type="entry name" value="ARF"/>
    <property type="match status" value="1"/>
</dbReference>
<dbReference type="GO" id="GO:0003924">
    <property type="term" value="F:GTPase activity"/>
    <property type="evidence" value="ECO:0007669"/>
    <property type="project" value="InterPro"/>
</dbReference>
<dbReference type="InterPro" id="IPR027417">
    <property type="entry name" value="P-loop_NTPase"/>
</dbReference>
<comment type="caution">
    <text evidence="5">The sequence shown here is derived from an EMBL/GenBank/DDBJ whole genome shotgun (WGS) entry which is preliminary data.</text>
</comment>
<dbReference type="OrthoDB" id="427186at2759"/>
<dbReference type="InterPro" id="IPR006689">
    <property type="entry name" value="Small_GTPase_ARF/SAR"/>
</dbReference>
<dbReference type="Gene3D" id="3.40.50.300">
    <property type="entry name" value="P-loop containing nucleotide triphosphate hydrolases"/>
    <property type="match status" value="1"/>
</dbReference>
<dbReference type="GO" id="GO:0005525">
    <property type="term" value="F:GTP binding"/>
    <property type="evidence" value="ECO:0007669"/>
    <property type="project" value="UniProtKB-KW"/>
</dbReference>
<feature type="binding site" evidence="3">
    <location>
        <begin position="25"/>
        <end position="32"/>
    </location>
    <ligand>
        <name>GTP</name>
        <dbReference type="ChEBI" id="CHEBI:37565"/>
    </ligand>
</feature>
<gene>
    <name evidence="5" type="ORF">NLJ89_g11923</name>
</gene>
<dbReference type="GO" id="GO:0046872">
    <property type="term" value="F:metal ion binding"/>
    <property type="evidence" value="ECO:0007669"/>
    <property type="project" value="UniProtKB-KW"/>
</dbReference>
<feature type="binding site" evidence="4">
    <location>
        <position position="49"/>
    </location>
    <ligand>
        <name>Mg(2+)</name>
        <dbReference type="ChEBI" id="CHEBI:18420"/>
    </ligand>
</feature>
<keyword evidence="6" id="KW-1185">Reference proteome</keyword>
<keyword evidence="2 3" id="KW-0342">GTP-binding</keyword>
<keyword evidence="4" id="KW-0460">Magnesium</keyword>
<evidence type="ECO:0000256" key="4">
    <source>
        <dbReference type="PIRSR" id="PIRSR606689-2"/>
    </source>
</evidence>
<dbReference type="InterPro" id="IPR024156">
    <property type="entry name" value="Small_GTPase_ARF"/>
</dbReference>
<evidence type="ECO:0000313" key="5">
    <source>
        <dbReference type="EMBL" id="KAJ3485155.1"/>
    </source>
</evidence>
<keyword evidence="4" id="KW-0479">Metal-binding</keyword>
<evidence type="ECO:0000256" key="3">
    <source>
        <dbReference type="PIRSR" id="PIRSR606689-1"/>
    </source>
</evidence>
<name>A0A9W8MML7_9AGAR</name>
<dbReference type="Pfam" id="PF00025">
    <property type="entry name" value="Arf"/>
    <property type="match status" value="1"/>
</dbReference>
<accession>A0A9W8MML7</accession>
<organism evidence="5 6">
    <name type="scientific">Agrocybe chaxingu</name>
    <dbReference type="NCBI Taxonomy" id="84603"/>
    <lineage>
        <taxon>Eukaryota</taxon>
        <taxon>Fungi</taxon>
        <taxon>Dikarya</taxon>
        <taxon>Basidiomycota</taxon>
        <taxon>Agaricomycotina</taxon>
        <taxon>Agaricomycetes</taxon>
        <taxon>Agaricomycetidae</taxon>
        <taxon>Agaricales</taxon>
        <taxon>Agaricineae</taxon>
        <taxon>Strophariaceae</taxon>
        <taxon>Agrocybe</taxon>
    </lineage>
</organism>
<feature type="binding site" evidence="4">
    <location>
        <position position="32"/>
    </location>
    <ligand>
        <name>Mg(2+)</name>
        <dbReference type="ChEBI" id="CHEBI:18420"/>
    </ligand>
</feature>
<evidence type="ECO:0000256" key="2">
    <source>
        <dbReference type="ARBA" id="ARBA00023134"/>
    </source>
</evidence>
<keyword evidence="1 3" id="KW-0547">Nucleotide-binding</keyword>
<sequence length="395" mass="44000">MSTIIQRLIGRFFPKNQNPTVTILGLDYSGKTTLLYLLKVGEIVTTISTIGFNVETVDVALASGQRFRMNAWDIGGCGRSSLFSMIRFYVENTDALIWLVDCNDRERFEESIEEFKRISSGLNGSGGVKKKTVPILILANKSDLPGAMTLDEVRLGFAKATSGQLVSVFKTTLVNPSPDLKSTGLLEAFDWFRLALEISKSGPSSPLPSGKLAKLEAHNPGEASSLAQKLGSWLEKAETDVSSEEFLEKFRSFSLPSWDHYTHIRIAYVVLTKYGRKEGKDIIFKGLEEYIKNSTQTRGRTFHVSMTYFWIQIVHFGISNIPPSTTSSSGALPNSDDDFAHFLLINPHVVDGNFWADYYTKEVLMSPKAKEEMMLPDKKPLPSLVIRDAIKNYGA</sequence>
<dbReference type="PANTHER" id="PTHR11711">
    <property type="entry name" value="ADP RIBOSYLATION FACTOR-RELATED"/>
    <property type="match status" value="1"/>
</dbReference>
<dbReference type="AlphaFoldDB" id="A0A9W8MML7"/>
<dbReference type="Proteomes" id="UP001148786">
    <property type="component" value="Unassembled WGS sequence"/>
</dbReference>
<dbReference type="PROSITE" id="PS51419">
    <property type="entry name" value="RAB"/>
    <property type="match status" value="1"/>
</dbReference>
<proteinExistence type="predicted"/>
<reference evidence="5" key="1">
    <citation type="submission" date="2022-07" db="EMBL/GenBank/DDBJ databases">
        <title>Genome Sequence of Agrocybe chaxingu.</title>
        <authorList>
            <person name="Buettner E."/>
        </authorList>
    </citation>
    <scope>NUCLEOTIDE SEQUENCE</scope>
    <source>
        <strain evidence="5">MP-N11</strain>
    </source>
</reference>
<dbReference type="SUPFAM" id="SSF52540">
    <property type="entry name" value="P-loop containing nucleoside triphosphate hydrolases"/>
    <property type="match status" value="1"/>
</dbReference>
<feature type="binding site" evidence="3">
    <location>
        <begin position="140"/>
        <end position="143"/>
    </location>
    <ligand>
        <name>GTP</name>
        <dbReference type="ChEBI" id="CHEBI:37565"/>
    </ligand>
</feature>
<dbReference type="SMART" id="SM00178">
    <property type="entry name" value="SAR"/>
    <property type="match status" value="1"/>
</dbReference>
<evidence type="ECO:0000256" key="1">
    <source>
        <dbReference type="ARBA" id="ARBA00022741"/>
    </source>
</evidence>
<evidence type="ECO:0008006" key="7">
    <source>
        <dbReference type="Google" id="ProtNLM"/>
    </source>
</evidence>
<protein>
    <recommendedName>
        <fullName evidence="7">ADP-ribosylation factor</fullName>
    </recommendedName>
</protein>
<dbReference type="EMBL" id="JANKHO010003232">
    <property type="protein sequence ID" value="KAJ3485155.1"/>
    <property type="molecule type" value="Genomic_DNA"/>
</dbReference>
<feature type="binding site" evidence="3">
    <location>
        <position position="76"/>
    </location>
    <ligand>
        <name>GTP</name>
        <dbReference type="ChEBI" id="CHEBI:37565"/>
    </ligand>
</feature>
<dbReference type="SMART" id="SM00177">
    <property type="entry name" value="ARF"/>
    <property type="match status" value="1"/>
</dbReference>
<dbReference type="CDD" id="cd00878">
    <property type="entry name" value="Arf_Arl"/>
    <property type="match status" value="1"/>
</dbReference>